<dbReference type="AlphaFoldDB" id="A0A419W4Q2"/>
<evidence type="ECO:0000313" key="2">
    <source>
        <dbReference type="Proteomes" id="UP000283387"/>
    </source>
</evidence>
<protein>
    <submittedName>
        <fullName evidence="1">Uncharacterized protein</fullName>
    </submittedName>
</protein>
<proteinExistence type="predicted"/>
<dbReference type="Proteomes" id="UP000283387">
    <property type="component" value="Unassembled WGS sequence"/>
</dbReference>
<reference evidence="1 2" key="1">
    <citation type="submission" date="2018-09" db="EMBL/GenBank/DDBJ databases">
        <title>Genomic Encyclopedia of Archaeal and Bacterial Type Strains, Phase II (KMG-II): from individual species to whole genera.</title>
        <authorList>
            <person name="Goeker M."/>
        </authorList>
    </citation>
    <scope>NUCLEOTIDE SEQUENCE [LARGE SCALE GENOMIC DNA]</scope>
    <source>
        <strain evidence="1 2">DSM 27148</strain>
    </source>
</reference>
<organism evidence="1 2">
    <name type="scientific">Mangrovibacterium diazotrophicum</name>
    <dbReference type="NCBI Taxonomy" id="1261403"/>
    <lineage>
        <taxon>Bacteria</taxon>
        <taxon>Pseudomonadati</taxon>
        <taxon>Bacteroidota</taxon>
        <taxon>Bacteroidia</taxon>
        <taxon>Marinilabiliales</taxon>
        <taxon>Prolixibacteraceae</taxon>
        <taxon>Mangrovibacterium</taxon>
    </lineage>
</organism>
<accession>A0A419W4Q2</accession>
<keyword evidence="2" id="KW-1185">Reference proteome</keyword>
<dbReference type="EMBL" id="RAPN01000001">
    <property type="protein sequence ID" value="RKD90416.1"/>
    <property type="molecule type" value="Genomic_DNA"/>
</dbReference>
<evidence type="ECO:0000313" key="1">
    <source>
        <dbReference type="EMBL" id="RKD90416.1"/>
    </source>
</evidence>
<comment type="caution">
    <text evidence="1">The sequence shown here is derived from an EMBL/GenBank/DDBJ whole genome shotgun (WGS) entry which is preliminary data.</text>
</comment>
<name>A0A419W4Q2_9BACT</name>
<sequence length="284" mass="32780">MSLDEFLALKNLSANQLWDSLGEAPSFLHKSILKLIENNPENAESLIEHVVRLIFRLDEIKRIKFLVGYLILIKRSTPIDVILARRISNYLETIRTLESDLAFALRVTEDQLKEKTFHASEFYASSFAKRKKHIIFRMFIPNMTRGQIRELYNGLVQLKCIPGPKVTSGSTHDNMTYKKFTQLFYRDSRAITDWGSGKIPWIAVSSKNNQPNKKALLDLFCLLRDMGLVQKNISDLDLFNILEMNFCQSNGQDLTKFTHSNKGNSLNPKSELHQDFCRLVQHIT</sequence>
<gene>
    <name evidence="1" type="ORF">BC643_0755</name>
</gene>